<feature type="transmembrane region" description="Helical" evidence="9">
    <location>
        <begin position="100"/>
        <end position="122"/>
    </location>
</feature>
<dbReference type="Pfam" id="PF13490">
    <property type="entry name" value="zf-HC2"/>
    <property type="match status" value="1"/>
</dbReference>
<evidence type="ECO:0000259" key="11">
    <source>
        <dbReference type="Pfam" id="PF13490"/>
    </source>
</evidence>
<dbReference type="InterPro" id="IPR018764">
    <property type="entry name" value="RskA_C"/>
</dbReference>
<evidence type="ECO:0000256" key="1">
    <source>
        <dbReference type="ARBA" id="ARBA00004167"/>
    </source>
</evidence>
<name>A0A8J3MUJ2_9CHLR</name>
<organism evidence="12 13">
    <name type="scientific">Ktedonospora formicarum</name>
    <dbReference type="NCBI Taxonomy" id="2778364"/>
    <lineage>
        <taxon>Bacteria</taxon>
        <taxon>Bacillati</taxon>
        <taxon>Chloroflexota</taxon>
        <taxon>Ktedonobacteria</taxon>
        <taxon>Ktedonobacterales</taxon>
        <taxon>Ktedonobacteraceae</taxon>
        <taxon>Ktedonospora</taxon>
    </lineage>
</organism>
<dbReference type="GO" id="GO:0005886">
    <property type="term" value="C:plasma membrane"/>
    <property type="evidence" value="ECO:0007669"/>
    <property type="project" value="UniProtKB-SubCell"/>
</dbReference>
<evidence type="ECO:0000256" key="9">
    <source>
        <dbReference type="SAM" id="Phobius"/>
    </source>
</evidence>
<dbReference type="Gene3D" id="1.10.10.1320">
    <property type="entry name" value="Anti-sigma factor, zinc-finger domain"/>
    <property type="match status" value="1"/>
</dbReference>
<dbReference type="InterPro" id="IPR041916">
    <property type="entry name" value="Anti_sigma_zinc_sf"/>
</dbReference>
<protein>
    <recommendedName>
        <fullName evidence="8">Regulator of SigK</fullName>
    </recommendedName>
    <alternativeName>
        <fullName evidence="7">Sigma-K anti-sigma factor RskA</fullName>
    </alternativeName>
</protein>
<keyword evidence="13" id="KW-1185">Reference proteome</keyword>
<dbReference type="InterPro" id="IPR027383">
    <property type="entry name" value="Znf_put"/>
</dbReference>
<comment type="subcellular location">
    <subcellularLocation>
        <location evidence="2">Cell membrane</location>
    </subcellularLocation>
    <subcellularLocation>
        <location evidence="1">Membrane</location>
        <topology evidence="1">Single-pass membrane protein</topology>
    </subcellularLocation>
</comment>
<keyword evidence="6 9" id="KW-0472">Membrane</keyword>
<keyword evidence="5 9" id="KW-1133">Transmembrane helix</keyword>
<feature type="domain" description="Anti-sigma K factor RskA C-terminal" evidence="10">
    <location>
        <begin position="105"/>
        <end position="236"/>
    </location>
</feature>
<keyword evidence="3" id="KW-1003">Cell membrane</keyword>
<evidence type="ECO:0000256" key="4">
    <source>
        <dbReference type="ARBA" id="ARBA00022692"/>
    </source>
</evidence>
<evidence type="ECO:0000256" key="6">
    <source>
        <dbReference type="ARBA" id="ARBA00023136"/>
    </source>
</evidence>
<gene>
    <name evidence="12" type="ORF">KSX_48410</name>
</gene>
<evidence type="ECO:0000256" key="2">
    <source>
        <dbReference type="ARBA" id="ARBA00004236"/>
    </source>
</evidence>
<comment type="caution">
    <text evidence="12">The sequence shown here is derived from an EMBL/GenBank/DDBJ whole genome shotgun (WGS) entry which is preliminary data.</text>
</comment>
<accession>A0A8J3MUJ2</accession>
<dbReference type="EMBL" id="BNJF01000002">
    <property type="protein sequence ID" value="GHO46678.1"/>
    <property type="molecule type" value="Genomic_DNA"/>
</dbReference>
<evidence type="ECO:0000256" key="3">
    <source>
        <dbReference type="ARBA" id="ARBA00022475"/>
    </source>
</evidence>
<feature type="domain" description="Putative zinc-finger" evidence="11">
    <location>
        <begin position="3"/>
        <end position="37"/>
    </location>
</feature>
<dbReference type="Pfam" id="PF10099">
    <property type="entry name" value="RskA_C"/>
    <property type="match status" value="1"/>
</dbReference>
<evidence type="ECO:0000256" key="7">
    <source>
        <dbReference type="ARBA" id="ARBA00029829"/>
    </source>
</evidence>
<dbReference type="GO" id="GO:0006417">
    <property type="term" value="P:regulation of translation"/>
    <property type="evidence" value="ECO:0007669"/>
    <property type="project" value="TreeGrafter"/>
</dbReference>
<dbReference type="GO" id="GO:0016989">
    <property type="term" value="F:sigma factor antagonist activity"/>
    <property type="evidence" value="ECO:0007669"/>
    <property type="project" value="TreeGrafter"/>
</dbReference>
<evidence type="ECO:0000313" key="13">
    <source>
        <dbReference type="Proteomes" id="UP000612362"/>
    </source>
</evidence>
<keyword evidence="4 9" id="KW-0812">Transmembrane</keyword>
<dbReference type="Proteomes" id="UP000612362">
    <property type="component" value="Unassembled WGS sequence"/>
</dbReference>
<evidence type="ECO:0000259" key="10">
    <source>
        <dbReference type="Pfam" id="PF10099"/>
    </source>
</evidence>
<dbReference type="PANTHER" id="PTHR37461:SF1">
    <property type="entry name" value="ANTI-SIGMA-K FACTOR RSKA"/>
    <property type="match status" value="1"/>
</dbReference>
<dbReference type="PANTHER" id="PTHR37461">
    <property type="entry name" value="ANTI-SIGMA-K FACTOR RSKA"/>
    <property type="match status" value="1"/>
</dbReference>
<dbReference type="InterPro" id="IPR051474">
    <property type="entry name" value="Anti-sigma-K/W_factor"/>
</dbReference>
<evidence type="ECO:0000256" key="8">
    <source>
        <dbReference type="ARBA" id="ARBA00030803"/>
    </source>
</evidence>
<reference evidence="12" key="1">
    <citation type="submission" date="2020-10" db="EMBL/GenBank/DDBJ databases">
        <title>Taxonomic study of unclassified bacteria belonging to the class Ktedonobacteria.</title>
        <authorList>
            <person name="Yabe S."/>
            <person name="Wang C.M."/>
            <person name="Zheng Y."/>
            <person name="Sakai Y."/>
            <person name="Cavaletti L."/>
            <person name="Monciardini P."/>
            <person name="Donadio S."/>
        </authorList>
    </citation>
    <scope>NUCLEOTIDE SEQUENCE</scope>
    <source>
        <strain evidence="12">SOSP1-1</strain>
    </source>
</reference>
<evidence type="ECO:0000256" key="5">
    <source>
        <dbReference type="ARBA" id="ARBA00022989"/>
    </source>
</evidence>
<sequence>MNCQEFDELSGAYALGALPPEERQLAEEHLADCPACRKLAQELQAVTHLLPLSVRPVEHSPLQKEVLFARIRASEAAHHILPSSDSASSRPRSTNFLATWSARTLASFAALLLISLGVMAAWNISLQHQITTPSSITFTVYALSGSEERSEICGELITMPQQDETMLVMHRLPHLQGTNLYQGWFLRDNKPSSIGVLSIRQDVATLRIKGDIRGYDAVAISLEPGPQASPHTPQGRVIALGLLKRGCAFRSSILYMSALIDIAAHRERERMMRGGLHAIL</sequence>
<proteinExistence type="predicted"/>
<evidence type="ECO:0000313" key="12">
    <source>
        <dbReference type="EMBL" id="GHO46678.1"/>
    </source>
</evidence>
<dbReference type="AlphaFoldDB" id="A0A8J3MUJ2"/>